<dbReference type="Gene3D" id="3.40.50.2300">
    <property type="match status" value="1"/>
</dbReference>
<sequence>MNIRVLLADDEPVILRGLKKLISWEELGLTIVGEANDGNELRQLIQTCNPDLIISDISMPGCSGIDIIREIHEKNQQVKVVFISAYQEFAYAKQAIQYGALEYLVKPVIKAHLEEVVTRAAALIREETEGERAKEMLDHYERKNRTVTIEELLDGLTDGNRRAAAELIHLGAIAVSKYTTVCLLETDADLSGASHWEERERKLVHFALNNIIKETIEEAAGNALMFHKEGQFGILVQHETPREPIQLAEDLHGKINSYLKLKVSIGIGSAVSDTEEAEHSYRTALKALRRKYFVGLNRVIENDRWDSESSKSPRSLGHTLIELQGSLVKALTSQQREQIGVLTQQLLSLIKQQAGGSKNVAVSNVYNMILVLEQEMSHIGVSIDQSYQESSALLDRLSAHCTYEGVEREVEALVQQIYEQIARKLTNKEAVQLGEIKAYIEEHYKENITLDSMASMIYMNPYYFSSFFKKHTGQNFKQYLTEVRMKHAVRLLLETDMMIYEISDRVGYNNARHFSDMFKKMYGKLPQEYKQSAKVE</sequence>
<dbReference type="InterPro" id="IPR041522">
    <property type="entry name" value="CdaR_GGDEF"/>
</dbReference>
<dbReference type="RefSeq" id="WP_213590064.1">
    <property type="nucleotide sequence ID" value="NZ_BOSM01000002.1"/>
</dbReference>
<gene>
    <name evidence="12" type="ORF">J15TS10_14950</name>
</gene>
<dbReference type="InterPro" id="IPR001789">
    <property type="entry name" value="Sig_transdc_resp-reg_receiver"/>
</dbReference>
<dbReference type="InterPro" id="IPR020449">
    <property type="entry name" value="Tscrpt_reg_AraC-type_HTH"/>
</dbReference>
<keyword evidence="3 8" id="KW-0597">Phosphoprotein</keyword>
<dbReference type="SUPFAM" id="SSF46689">
    <property type="entry name" value="Homeodomain-like"/>
    <property type="match status" value="2"/>
</dbReference>
<dbReference type="InterPro" id="IPR018062">
    <property type="entry name" value="HTH_AraC-typ_CS"/>
</dbReference>
<keyword evidence="4" id="KW-0902">Two-component regulatory system</keyword>
<organism evidence="12 13">
    <name type="scientific">Paenibacillus woosongensis</name>
    <dbReference type="NCBI Taxonomy" id="307580"/>
    <lineage>
        <taxon>Bacteria</taxon>
        <taxon>Bacillati</taxon>
        <taxon>Bacillota</taxon>
        <taxon>Bacilli</taxon>
        <taxon>Bacillales</taxon>
        <taxon>Paenibacillaceae</taxon>
        <taxon>Paenibacillus</taxon>
    </lineage>
</organism>
<dbReference type="SMART" id="SM00448">
    <property type="entry name" value="REC"/>
    <property type="match status" value="1"/>
</dbReference>
<feature type="domain" description="Response regulatory" evidence="10">
    <location>
        <begin position="4"/>
        <end position="121"/>
    </location>
</feature>
<proteinExistence type="predicted"/>
<keyword evidence="6" id="KW-0238">DNA-binding</keyword>
<evidence type="ECO:0000259" key="10">
    <source>
        <dbReference type="PROSITE" id="PS50110"/>
    </source>
</evidence>
<dbReference type="SMART" id="SM00342">
    <property type="entry name" value="HTH_ARAC"/>
    <property type="match status" value="1"/>
</dbReference>
<evidence type="ECO:0000313" key="13">
    <source>
        <dbReference type="Proteomes" id="UP000681290"/>
    </source>
</evidence>
<dbReference type="Pfam" id="PF17853">
    <property type="entry name" value="GGDEF_2"/>
    <property type="match status" value="1"/>
</dbReference>
<dbReference type="Proteomes" id="UP000681290">
    <property type="component" value="Unassembled WGS sequence"/>
</dbReference>
<dbReference type="InterPro" id="IPR018060">
    <property type="entry name" value="HTH_AraC"/>
</dbReference>
<dbReference type="InterPro" id="IPR000160">
    <property type="entry name" value="GGDEF_dom"/>
</dbReference>
<evidence type="ECO:0000256" key="1">
    <source>
        <dbReference type="ARBA" id="ARBA00004496"/>
    </source>
</evidence>
<keyword evidence="5" id="KW-0805">Transcription regulation</keyword>
<dbReference type="Pfam" id="PF00072">
    <property type="entry name" value="Response_reg"/>
    <property type="match status" value="1"/>
</dbReference>
<evidence type="ECO:0000259" key="11">
    <source>
        <dbReference type="PROSITE" id="PS50887"/>
    </source>
</evidence>
<evidence type="ECO:0008006" key="14">
    <source>
        <dbReference type="Google" id="ProtNLM"/>
    </source>
</evidence>
<dbReference type="InterPro" id="IPR009057">
    <property type="entry name" value="Homeodomain-like_sf"/>
</dbReference>
<dbReference type="PROSITE" id="PS50887">
    <property type="entry name" value="GGDEF"/>
    <property type="match status" value="1"/>
</dbReference>
<keyword evidence="2" id="KW-0963">Cytoplasm</keyword>
<keyword evidence="13" id="KW-1185">Reference proteome</keyword>
<dbReference type="InterPro" id="IPR051552">
    <property type="entry name" value="HptR"/>
</dbReference>
<reference evidence="12 13" key="1">
    <citation type="submission" date="2021-03" db="EMBL/GenBank/DDBJ databases">
        <title>Antimicrobial resistance genes in bacteria isolated from Japanese honey, and their potential for conferring macrolide and lincosamide resistance in the American foulbrood pathogen Paenibacillus larvae.</title>
        <authorList>
            <person name="Okamoto M."/>
            <person name="Kumagai M."/>
            <person name="Kanamori H."/>
            <person name="Takamatsu D."/>
        </authorList>
    </citation>
    <scope>NUCLEOTIDE SEQUENCE [LARGE SCALE GENOMIC DNA]</scope>
    <source>
        <strain evidence="12 13">J15TS10</strain>
    </source>
</reference>
<evidence type="ECO:0000256" key="6">
    <source>
        <dbReference type="ARBA" id="ARBA00023125"/>
    </source>
</evidence>
<comment type="subcellular location">
    <subcellularLocation>
        <location evidence="1">Cytoplasm</location>
    </subcellularLocation>
</comment>
<evidence type="ECO:0000256" key="3">
    <source>
        <dbReference type="ARBA" id="ARBA00022553"/>
    </source>
</evidence>
<protein>
    <recommendedName>
        <fullName evidence="14">Response regulator</fullName>
    </recommendedName>
</protein>
<feature type="domain" description="HTH araC/xylS-type" evidence="9">
    <location>
        <begin position="434"/>
        <end position="532"/>
    </location>
</feature>
<evidence type="ECO:0000256" key="5">
    <source>
        <dbReference type="ARBA" id="ARBA00023015"/>
    </source>
</evidence>
<dbReference type="SUPFAM" id="SSF52172">
    <property type="entry name" value="CheY-like"/>
    <property type="match status" value="1"/>
</dbReference>
<evidence type="ECO:0000256" key="4">
    <source>
        <dbReference type="ARBA" id="ARBA00023012"/>
    </source>
</evidence>
<accession>A0ABQ4MNT3</accession>
<feature type="domain" description="GGDEF" evidence="11">
    <location>
        <begin position="177"/>
        <end position="304"/>
    </location>
</feature>
<dbReference type="Gene3D" id="1.10.10.60">
    <property type="entry name" value="Homeodomain-like"/>
    <property type="match status" value="2"/>
</dbReference>
<dbReference type="PANTHER" id="PTHR42713:SF3">
    <property type="entry name" value="TRANSCRIPTIONAL REGULATORY PROTEIN HPTR"/>
    <property type="match status" value="1"/>
</dbReference>
<comment type="caution">
    <text evidence="12">The sequence shown here is derived from an EMBL/GenBank/DDBJ whole genome shotgun (WGS) entry which is preliminary data.</text>
</comment>
<dbReference type="PROSITE" id="PS50110">
    <property type="entry name" value="RESPONSE_REGULATORY"/>
    <property type="match status" value="1"/>
</dbReference>
<evidence type="ECO:0000256" key="7">
    <source>
        <dbReference type="ARBA" id="ARBA00023163"/>
    </source>
</evidence>
<evidence type="ECO:0000313" key="12">
    <source>
        <dbReference type="EMBL" id="GIP57681.1"/>
    </source>
</evidence>
<dbReference type="EMBL" id="BOSM01000002">
    <property type="protein sequence ID" value="GIP57681.1"/>
    <property type="molecule type" value="Genomic_DNA"/>
</dbReference>
<evidence type="ECO:0000256" key="8">
    <source>
        <dbReference type="PROSITE-ProRule" id="PRU00169"/>
    </source>
</evidence>
<dbReference type="PROSITE" id="PS01124">
    <property type="entry name" value="HTH_ARAC_FAMILY_2"/>
    <property type="match status" value="1"/>
</dbReference>
<dbReference type="PRINTS" id="PR00032">
    <property type="entry name" value="HTHARAC"/>
</dbReference>
<dbReference type="PROSITE" id="PS00041">
    <property type="entry name" value="HTH_ARAC_FAMILY_1"/>
    <property type="match status" value="1"/>
</dbReference>
<dbReference type="PANTHER" id="PTHR42713">
    <property type="entry name" value="HISTIDINE KINASE-RELATED"/>
    <property type="match status" value="1"/>
</dbReference>
<dbReference type="CDD" id="cd17536">
    <property type="entry name" value="REC_YesN-like"/>
    <property type="match status" value="1"/>
</dbReference>
<name>A0ABQ4MNT3_9BACL</name>
<evidence type="ECO:0000256" key="2">
    <source>
        <dbReference type="ARBA" id="ARBA00022490"/>
    </source>
</evidence>
<feature type="modified residue" description="4-aspartylphosphate" evidence="8">
    <location>
        <position position="56"/>
    </location>
</feature>
<evidence type="ECO:0000259" key="9">
    <source>
        <dbReference type="PROSITE" id="PS01124"/>
    </source>
</evidence>
<dbReference type="InterPro" id="IPR011006">
    <property type="entry name" value="CheY-like_superfamily"/>
</dbReference>
<dbReference type="Pfam" id="PF12833">
    <property type="entry name" value="HTH_18"/>
    <property type="match status" value="1"/>
</dbReference>
<keyword evidence="7" id="KW-0804">Transcription</keyword>